<dbReference type="InterPro" id="IPR000357">
    <property type="entry name" value="HEAT"/>
</dbReference>
<reference evidence="3 4" key="1">
    <citation type="journal article" date="2021" name="Nat. Plants">
        <title>The Taxus genome provides insights into paclitaxel biosynthesis.</title>
        <authorList>
            <person name="Xiong X."/>
            <person name="Gou J."/>
            <person name="Liao Q."/>
            <person name="Li Y."/>
            <person name="Zhou Q."/>
            <person name="Bi G."/>
            <person name="Li C."/>
            <person name="Du R."/>
            <person name="Wang X."/>
            <person name="Sun T."/>
            <person name="Guo L."/>
            <person name="Liang H."/>
            <person name="Lu P."/>
            <person name="Wu Y."/>
            <person name="Zhang Z."/>
            <person name="Ro D.K."/>
            <person name="Shang Y."/>
            <person name="Huang S."/>
            <person name="Yan J."/>
        </authorList>
    </citation>
    <scope>NUCLEOTIDE SEQUENCE [LARGE SCALE GENOMIC DNA]</scope>
    <source>
        <strain evidence="3">Ta-2019</strain>
    </source>
</reference>
<dbReference type="SUPFAM" id="SSF48371">
    <property type="entry name" value="ARM repeat"/>
    <property type="match status" value="1"/>
</dbReference>
<protein>
    <recommendedName>
        <fullName evidence="2">DUF4042 domain-containing protein</fullName>
    </recommendedName>
</protein>
<feature type="non-terminal residue" evidence="3">
    <location>
        <position position="793"/>
    </location>
</feature>
<dbReference type="Proteomes" id="UP000824469">
    <property type="component" value="Unassembled WGS sequence"/>
</dbReference>
<keyword evidence="1" id="KW-0677">Repeat</keyword>
<dbReference type="Gene3D" id="1.25.10.10">
    <property type="entry name" value="Leucine-rich Repeat Variant"/>
    <property type="match status" value="1"/>
</dbReference>
<proteinExistence type="predicted"/>
<dbReference type="InterPro" id="IPR052107">
    <property type="entry name" value="HEAT6"/>
</dbReference>
<evidence type="ECO:0000256" key="1">
    <source>
        <dbReference type="ARBA" id="ARBA00022737"/>
    </source>
</evidence>
<evidence type="ECO:0000259" key="2">
    <source>
        <dbReference type="Pfam" id="PF13251"/>
    </source>
</evidence>
<evidence type="ECO:0000313" key="4">
    <source>
        <dbReference type="Proteomes" id="UP000824469"/>
    </source>
</evidence>
<dbReference type="InterPro" id="IPR016024">
    <property type="entry name" value="ARM-type_fold"/>
</dbReference>
<accession>A0AA38G6B9</accession>
<dbReference type="PANTHER" id="PTHR13366:SF0">
    <property type="entry name" value="HEAT REPEAT-CONTAINING PROTEIN 6"/>
    <property type="match status" value="1"/>
</dbReference>
<dbReference type="AlphaFoldDB" id="A0AA38G6B9"/>
<gene>
    <name evidence="3" type="ORF">KI387_018631</name>
</gene>
<dbReference type="OMA" id="THVTHES"/>
<name>A0AA38G6B9_TAXCH</name>
<dbReference type="InterPro" id="IPR011989">
    <property type="entry name" value="ARM-like"/>
</dbReference>
<dbReference type="Pfam" id="PF13251">
    <property type="entry name" value="DUF4042"/>
    <property type="match status" value="1"/>
</dbReference>
<dbReference type="EMBL" id="JAHRHJ020000004">
    <property type="protein sequence ID" value="KAH9316862.1"/>
    <property type="molecule type" value="Genomic_DNA"/>
</dbReference>
<evidence type="ECO:0000313" key="3">
    <source>
        <dbReference type="EMBL" id="KAH9316862.1"/>
    </source>
</evidence>
<comment type="caution">
    <text evidence="3">The sequence shown here is derived from an EMBL/GenBank/DDBJ whole genome shotgun (WGS) entry which is preliminary data.</text>
</comment>
<sequence>MASSSRAKWRAAFVPLKDSTVTSSSPFLLMTALQDVVSQSKMLLSAAPDLSPQEVARDIMLLVDLASRDGLFPEDCDWSNIVSCICRLILDLSSRSQLELKALTRLSTYCQLQTSKDCLDHNLCMTILLARKARSVQRNDISYGYRSELAVEAFLVLTHVTHESGGNMSLQDPETTGVWVLSSDSELSDTDGPLRDGDRFKTSKVRTAAILSIQALCRADPKSLHSQWTMLLPTHDVLHPRRYQATMMTCLLFDPVLKTRMAAAATLAAMLEGPSSVFLQVAEYKESTKAGSFTTLSSSLGQILIQLHAGFIHLVQTECHSGMLMMIFKALSLLISATPFDRLPEGLLPNVIVSVGKKAKELFASSLDQSNIVAIAVNCLGATLSTTPPSPRVEAMLAAELSSGTNENETLLSYLFLFSEPAVHPSIRFEAFQALRAATHNYPSVMPACWEQISSTVLGVIESSYIETSAHTSSMFCKGSPEQNPRPTDDKTILGAIKVLDEFLRVVSGFKGTDELLDDGPLNSSFPSVFPRPIRSLAAKSTSRLKSREACQNDPGKGSGCSQWVEALERHLPPALVHVAPMVRASALTCFAGSTSSVFFSLPDSKQSFIISSIVSAASKDEIPSVRSAACRAIGVIASFPQISASNDRLGELVNVILSNTQDPSVSVRITATWALANICDSLRHNAGSVDSEKCPTIDSLPISLLSECALRLSKDGDKIKANAVRALGNLARFVKFDDGNSIDSLSSLDSRWPLTSEFKSESKKEIKQSIILPLLERMVQAFVSCVTTGNVK</sequence>
<dbReference type="InterPro" id="IPR025283">
    <property type="entry name" value="DUF4042"/>
</dbReference>
<dbReference type="PANTHER" id="PTHR13366">
    <property type="entry name" value="MALARIA ANTIGEN-RELATED"/>
    <property type="match status" value="1"/>
</dbReference>
<keyword evidence="4" id="KW-1185">Reference proteome</keyword>
<feature type="domain" description="DUF4042" evidence="2">
    <location>
        <begin position="204"/>
        <end position="388"/>
    </location>
</feature>
<organism evidence="3 4">
    <name type="scientific">Taxus chinensis</name>
    <name type="common">Chinese yew</name>
    <name type="synonym">Taxus wallichiana var. chinensis</name>
    <dbReference type="NCBI Taxonomy" id="29808"/>
    <lineage>
        <taxon>Eukaryota</taxon>
        <taxon>Viridiplantae</taxon>
        <taxon>Streptophyta</taxon>
        <taxon>Embryophyta</taxon>
        <taxon>Tracheophyta</taxon>
        <taxon>Spermatophyta</taxon>
        <taxon>Pinopsida</taxon>
        <taxon>Pinidae</taxon>
        <taxon>Conifers II</taxon>
        <taxon>Cupressales</taxon>
        <taxon>Taxaceae</taxon>
        <taxon>Taxus</taxon>
    </lineage>
</organism>
<dbReference type="Pfam" id="PF02985">
    <property type="entry name" value="HEAT"/>
    <property type="match status" value="2"/>
</dbReference>